<accession>A0A2T3A3E3</accession>
<protein>
    <submittedName>
        <fullName evidence="2">Uncharacterized protein</fullName>
    </submittedName>
</protein>
<evidence type="ECO:0000313" key="3">
    <source>
        <dbReference type="Proteomes" id="UP000241462"/>
    </source>
</evidence>
<evidence type="ECO:0000313" key="2">
    <source>
        <dbReference type="EMBL" id="PSR82184.1"/>
    </source>
</evidence>
<evidence type="ECO:0000256" key="1">
    <source>
        <dbReference type="SAM" id="MobiDB-lite"/>
    </source>
</evidence>
<dbReference type="Proteomes" id="UP000241462">
    <property type="component" value="Unassembled WGS sequence"/>
</dbReference>
<reference evidence="2 3" key="1">
    <citation type="journal article" date="2018" name="Mycol. Prog.">
        <title>Coniella lustricola, a new species from submerged detritus.</title>
        <authorList>
            <person name="Raudabaugh D.B."/>
            <person name="Iturriaga T."/>
            <person name="Carver A."/>
            <person name="Mondo S."/>
            <person name="Pangilinan J."/>
            <person name="Lipzen A."/>
            <person name="He G."/>
            <person name="Amirebrahimi M."/>
            <person name="Grigoriev I.V."/>
            <person name="Miller A.N."/>
        </authorList>
    </citation>
    <scope>NUCLEOTIDE SEQUENCE [LARGE SCALE GENOMIC DNA]</scope>
    <source>
        <strain evidence="2 3">B22-T-1</strain>
    </source>
</reference>
<gene>
    <name evidence="2" type="ORF">BD289DRAFT_23649</name>
</gene>
<feature type="compositionally biased region" description="Pro residues" evidence="1">
    <location>
        <begin position="194"/>
        <end position="204"/>
    </location>
</feature>
<organism evidence="2 3">
    <name type="scientific">Coniella lustricola</name>
    <dbReference type="NCBI Taxonomy" id="2025994"/>
    <lineage>
        <taxon>Eukaryota</taxon>
        <taxon>Fungi</taxon>
        <taxon>Dikarya</taxon>
        <taxon>Ascomycota</taxon>
        <taxon>Pezizomycotina</taxon>
        <taxon>Sordariomycetes</taxon>
        <taxon>Sordariomycetidae</taxon>
        <taxon>Diaporthales</taxon>
        <taxon>Schizoparmaceae</taxon>
        <taxon>Coniella</taxon>
    </lineage>
</organism>
<dbReference type="InParanoid" id="A0A2T3A3E3"/>
<name>A0A2T3A3E3_9PEZI</name>
<keyword evidence="3" id="KW-1185">Reference proteome</keyword>
<proteinExistence type="predicted"/>
<feature type="region of interest" description="Disordered" evidence="1">
    <location>
        <begin position="182"/>
        <end position="204"/>
    </location>
</feature>
<dbReference type="EMBL" id="KZ678485">
    <property type="protein sequence ID" value="PSR82184.1"/>
    <property type="molecule type" value="Genomic_DNA"/>
</dbReference>
<dbReference type="AlphaFoldDB" id="A0A2T3A3E3"/>
<sequence length="204" mass="22578">MTAERAPNSRHPRRAIGRPVLARGLHTLHLTTLTCFSGRRLWLSIRLASLTEYRLPRSHAPLHHAGTSTDTRSGALWPSLCLTVLNLQVDSLQSPSYSRPRHAAHPALPLWKLPFATRGGDSSIASTLTRPVDFLPQCQSRARLVVSIPKHPLDHRSHCFPHSFLCPRAHHPWSPFASPLPSSIPPQTTRRPPGAKPCPLSCPC</sequence>